<keyword evidence="2" id="KW-0812">Transmembrane</keyword>
<evidence type="ECO:0000256" key="2">
    <source>
        <dbReference type="SAM" id="Phobius"/>
    </source>
</evidence>
<evidence type="ECO:0000256" key="1">
    <source>
        <dbReference type="SAM" id="MobiDB-lite"/>
    </source>
</evidence>
<organism evidence="3">
    <name type="scientific">Streptomyces sp. NBC_00060</name>
    <dbReference type="NCBI Taxonomy" id="2975636"/>
    <lineage>
        <taxon>Bacteria</taxon>
        <taxon>Bacillati</taxon>
        <taxon>Actinomycetota</taxon>
        <taxon>Actinomycetes</taxon>
        <taxon>Kitasatosporales</taxon>
        <taxon>Streptomycetaceae</taxon>
        <taxon>Streptomyces</taxon>
    </lineage>
</organism>
<proteinExistence type="predicted"/>
<accession>A0AAU2HC26</accession>
<evidence type="ECO:0000313" key="3">
    <source>
        <dbReference type="EMBL" id="WTU45067.1"/>
    </source>
</evidence>
<feature type="region of interest" description="Disordered" evidence="1">
    <location>
        <begin position="264"/>
        <end position="291"/>
    </location>
</feature>
<name>A0AAU2HC26_9ACTN</name>
<keyword evidence="2" id="KW-1133">Transmembrane helix</keyword>
<dbReference type="EMBL" id="CP108253">
    <property type="protein sequence ID" value="WTU45067.1"/>
    <property type="molecule type" value="Genomic_DNA"/>
</dbReference>
<dbReference type="AlphaFoldDB" id="A0AAU2HC26"/>
<feature type="transmembrane region" description="Helical" evidence="2">
    <location>
        <begin position="66"/>
        <end position="93"/>
    </location>
</feature>
<reference evidence="3" key="1">
    <citation type="submission" date="2022-10" db="EMBL/GenBank/DDBJ databases">
        <title>The complete genomes of actinobacterial strains from the NBC collection.</title>
        <authorList>
            <person name="Joergensen T.S."/>
            <person name="Alvarez Arevalo M."/>
            <person name="Sterndorff E.B."/>
            <person name="Faurdal D."/>
            <person name="Vuksanovic O."/>
            <person name="Mourched A.-S."/>
            <person name="Charusanti P."/>
            <person name="Shaw S."/>
            <person name="Blin K."/>
            <person name="Weber T."/>
        </authorList>
    </citation>
    <scope>NUCLEOTIDE SEQUENCE</scope>
    <source>
        <strain evidence="3">NBC_00060</strain>
    </source>
</reference>
<feature type="transmembrane region" description="Helical" evidence="2">
    <location>
        <begin position="32"/>
        <end position="60"/>
    </location>
</feature>
<protein>
    <submittedName>
        <fullName evidence="3">Uncharacterized protein</fullName>
    </submittedName>
</protein>
<gene>
    <name evidence="3" type="ORF">OHV25_38630</name>
</gene>
<sequence length="291" mass="31335">METQHPGPLAEVVSPVTAGWRLLFVPSRARELAVALGGSVMVPPVVAAPLVLAALVAAVISGNSLVWGIFWVLLALTVVAVILLAVAMMYVTVSMTVRWVELRPLGTPAQVVIARFLRSSTMAMADLQRVVVIERLSLGQRQSIKVVLHTGSETVECEPATSAPLSRVDAQALTDWLTEQLGRVQVAVERQSEVRRDFLRPDEWWTPSHTAELWRVPVGEVDGIAAQRGVETYGYTPRAAAMYSPGTSVTVYDPGRSYEVAEELRAERAAGQAADSTAAPGPAEDDATDSR</sequence>
<keyword evidence="2" id="KW-0472">Membrane</keyword>